<evidence type="ECO:0000313" key="2">
    <source>
        <dbReference type="Proteomes" id="UP001055811"/>
    </source>
</evidence>
<comment type="caution">
    <text evidence="1">The sequence shown here is derived from an EMBL/GenBank/DDBJ whole genome shotgun (WGS) entry which is preliminary data.</text>
</comment>
<keyword evidence="2" id="KW-1185">Reference proteome</keyword>
<accession>A0ACB9BFP3</accession>
<reference evidence="1 2" key="2">
    <citation type="journal article" date="2022" name="Mol. Ecol. Resour.">
        <title>The genomes of chicory, endive, great burdock and yacon provide insights into Asteraceae paleo-polyploidization history and plant inulin production.</title>
        <authorList>
            <person name="Fan W."/>
            <person name="Wang S."/>
            <person name="Wang H."/>
            <person name="Wang A."/>
            <person name="Jiang F."/>
            <person name="Liu H."/>
            <person name="Zhao H."/>
            <person name="Xu D."/>
            <person name="Zhang Y."/>
        </authorList>
    </citation>
    <scope>NUCLEOTIDE SEQUENCE [LARGE SCALE GENOMIC DNA]</scope>
    <source>
        <strain evidence="2">cv. Punajuju</strain>
        <tissue evidence="1">Leaves</tissue>
    </source>
</reference>
<dbReference type="EMBL" id="CM042014">
    <property type="protein sequence ID" value="KAI3720882.1"/>
    <property type="molecule type" value="Genomic_DNA"/>
</dbReference>
<organism evidence="1 2">
    <name type="scientific">Cichorium intybus</name>
    <name type="common">Chicory</name>
    <dbReference type="NCBI Taxonomy" id="13427"/>
    <lineage>
        <taxon>Eukaryota</taxon>
        <taxon>Viridiplantae</taxon>
        <taxon>Streptophyta</taxon>
        <taxon>Embryophyta</taxon>
        <taxon>Tracheophyta</taxon>
        <taxon>Spermatophyta</taxon>
        <taxon>Magnoliopsida</taxon>
        <taxon>eudicotyledons</taxon>
        <taxon>Gunneridae</taxon>
        <taxon>Pentapetalae</taxon>
        <taxon>asterids</taxon>
        <taxon>campanulids</taxon>
        <taxon>Asterales</taxon>
        <taxon>Asteraceae</taxon>
        <taxon>Cichorioideae</taxon>
        <taxon>Cichorieae</taxon>
        <taxon>Cichoriinae</taxon>
        <taxon>Cichorium</taxon>
    </lineage>
</organism>
<dbReference type="Proteomes" id="UP001055811">
    <property type="component" value="Linkage Group LG06"/>
</dbReference>
<proteinExistence type="predicted"/>
<name>A0ACB9BFP3_CICIN</name>
<gene>
    <name evidence="1" type="ORF">L2E82_31880</name>
</gene>
<reference evidence="2" key="1">
    <citation type="journal article" date="2022" name="Mol. Ecol. Resour.">
        <title>The genomes of chicory, endive, great burdock and yacon provide insights into Asteraceae palaeo-polyploidization history and plant inulin production.</title>
        <authorList>
            <person name="Fan W."/>
            <person name="Wang S."/>
            <person name="Wang H."/>
            <person name="Wang A."/>
            <person name="Jiang F."/>
            <person name="Liu H."/>
            <person name="Zhao H."/>
            <person name="Xu D."/>
            <person name="Zhang Y."/>
        </authorList>
    </citation>
    <scope>NUCLEOTIDE SEQUENCE [LARGE SCALE GENOMIC DNA]</scope>
    <source>
        <strain evidence="2">cv. Punajuju</strain>
    </source>
</reference>
<evidence type="ECO:0000313" key="1">
    <source>
        <dbReference type="EMBL" id="KAI3720882.1"/>
    </source>
</evidence>
<sequence>MFLKYGEVDAYRHTVILVPLSLSLSSNFRLPRPHITSALHLSPRSLLNYSSQQLPPIKKFEAISKKPEDLFSDFLHGFYK</sequence>
<protein>
    <submittedName>
        <fullName evidence="1">Uncharacterized protein</fullName>
    </submittedName>
</protein>